<dbReference type="OrthoDB" id="2058777at2"/>
<comment type="caution">
    <text evidence="1">The sequence shown here is derived from an EMBL/GenBank/DDBJ whole genome shotgun (WGS) entry which is preliminary data.</text>
</comment>
<gene>
    <name evidence="1" type="ORF">BRYFOR_07617</name>
</gene>
<organism evidence="1 2">
    <name type="scientific">Marvinbryantia formatexigens DSM 14469</name>
    <dbReference type="NCBI Taxonomy" id="478749"/>
    <lineage>
        <taxon>Bacteria</taxon>
        <taxon>Bacillati</taxon>
        <taxon>Bacillota</taxon>
        <taxon>Clostridia</taxon>
        <taxon>Lachnospirales</taxon>
        <taxon>Lachnospiraceae</taxon>
        <taxon>Marvinbryantia</taxon>
    </lineage>
</organism>
<evidence type="ECO:0000313" key="2">
    <source>
        <dbReference type="Proteomes" id="UP000005561"/>
    </source>
</evidence>
<dbReference type="RefSeq" id="WP_006862402.1">
    <property type="nucleotide sequence ID" value="NZ_ACCL02000011.1"/>
</dbReference>
<evidence type="ECO:0008006" key="3">
    <source>
        <dbReference type="Google" id="ProtNLM"/>
    </source>
</evidence>
<protein>
    <recommendedName>
        <fullName evidence="3">DUF5026 domain-containing protein</fullName>
    </recommendedName>
</protein>
<dbReference type="AlphaFoldDB" id="C6LG57"/>
<dbReference type="eggNOG" id="ENOG50338VE">
    <property type="taxonomic scope" value="Bacteria"/>
</dbReference>
<dbReference type="STRING" id="168384.SAMN05660368_03749"/>
<proteinExistence type="predicted"/>
<dbReference type="Pfam" id="PF16429">
    <property type="entry name" value="DUF5026"/>
    <property type="match status" value="1"/>
</dbReference>
<name>C6LG57_9FIRM</name>
<sequence length="101" mass="11181">MLLVKTEVAGFNLTEIRRGTLICARHRTWTQGQPGIVTEASETLLRVQYLPSIQNVRNHYMIPASEVEAGEWEIRYSSDGLESVLTYTVRDAAGGDENAAG</sequence>
<reference evidence="1" key="1">
    <citation type="submission" date="2009-07" db="EMBL/GenBank/DDBJ databases">
        <authorList>
            <person name="Weinstock G."/>
            <person name="Sodergren E."/>
            <person name="Clifton S."/>
            <person name="Fulton L."/>
            <person name="Fulton B."/>
            <person name="Courtney L."/>
            <person name="Fronick C."/>
            <person name="Harrison M."/>
            <person name="Strong C."/>
            <person name="Farmer C."/>
            <person name="Delahaunty K."/>
            <person name="Markovic C."/>
            <person name="Hall O."/>
            <person name="Minx P."/>
            <person name="Tomlinson C."/>
            <person name="Mitreva M."/>
            <person name="Nelson J."/>
            <person name="Hou S."/>
            <person name="Wollam A."/>
            <person name="Pepin K.H."/>
            <person name="Johnson M."/>
            <person name="Bhonagiri V."/>
            <person name="Nash W.E."/>
            <person name="Warren W."/>
            <person name="Chinwalla A."/>
            <person name="Mardis E.R."/>
            <person name="Wilson R.K."/>
        </authorList>
    </citation>
    <scope>NUCLEOTIDE SEQUENCE [LARGE SCALE GENOMIC DNA]</scope>
    <source>
        <strain evidence="1">DSM 14469</strain>
    </source>
</reference>
<accession>C6LG57</accession>
<dbReference type="InterPro" id="IPR032207">
    <property type="entry name" value="DUF5026"/>
</dbReference>
<dbReference type="Proteomes" id="UP000005561">
    <property type="component" value="Unassembled WGS sequence"/>
</dbReference>
<keyword evidence="2" id="KW-1185">Reference proteome</keyword>
<evidence type="ECO:0000313" key="1">
    <source>
        <dbReference type="EMBL" id="EET60421.1"/>
    </source>
</evidence>
<dbReference type="EMBL" id="ACCL02000011">
    <property type="protein sequence ID" value="EET60421.1"/>
    <property type="molecule type" value="Genomic_DNA"/>
</dbReference>